<dbReference type="Proteomes" id="UP000234950">
    <property type="component" value="Unassembled WGS sequence"/>
</dbReference>
<dbReference type="Gene3D" id="3.30.1050.10">
    <property type="entry name" value="SCP2 sterol-binding domain"/>
    <property type="match status" value="1"/>
</dbReference>
<dbReference type="EMBL" id="PGVE01000063">
    <property type="protein sequence ID" value="PLS03190.1"/>
    <property type="molecule type" value="Genomic_DNA"/>
</dbReference>
<keyword evidence="2" id="KW-1185">Reference proteome</keyword>
<evidence type="ECO:0000313" key="1">
    <source>
        <dbReference type="EMBL" id="PLS03190.1"/>
    </source>
</evidence>
<proteinExistence type="predicted"/>
<name>A0A2N5HCF5_9BACI</name>
<evidence type="ECO:0008006" key="3">
    <source>
        <dbReference type="Google" id="ProtNLM"/>
    </source>
</evidence>
<dbReference type="InterPro" id="IPR036527">
    <property type="entry name" value="SCP2_sterol-bd_dom_sf"/>
</dbReference>
<sequence length="130" mass="15028">MHVGTKEWMGQFQKMVNNDQELNVIGKYFTTKFLWQIGPESYVIEVLEGKVKNIISNPTPLEPWKFAIRGTVDAWRKFTQPTPPPMYHELFAAMFQGNLQIDGDIKELMANLRAMTRLLDVTREVQLTVA</sequence>
<dbReference type="SUPFAM" id="SSF55718">
    <property type="entry name" value="SCP-like"/>
    <property type="match status" value="1"/>
</dbReference>
<accession>A0A2N5HCF5</accession>
<comment type="caution">
    <text evidence="1">The sequence shown here is derived from an EMBL/GenBank/DDBJ whole genome shotgun (WGS) entry which is preliminary data.</text>
</comment>
<protein>
    <recommendedName>
        <fullName evidence="3">SCP2 domain-containing protein</fullName>
    </recommendedName>
</protein>
<gene>
    <name evidence="1" type="ORF">CVD27_16160</name>
</gene>
<dbReference type="AlphaFoldDB" id="A0A2N5HCF5"/>
<reference evidence="1 2" key="1">
    <citation type="submission" date="2017-11" db="EMBL/GenBank/DDBJ databases">
        <title>Comparitive Functional Genomics of Dry Heat Resistant strains isolated from the Viking Spacecraft.</title>
        <authorList>
            <person name="Seuylemezian A."/>
            <person name="Cooper K."/>
            <person name="Vaishampayan P."/>
        </authorList>
    </citation>
    <scope>NUCLEOTIDE SEQUENCE [LARGE SCALE GENOMIC DNA]</scope>
    <source>
        <strain evidence="1 2">V32-6</strain>
    </source>
</reference>
<dbReference type="OrthoDB" id="2853714at2"/>
<organism evidence="1 2">
    <name type="scientific">Neobacillus cucumis</name>
    <dbReference type="NCBI Taxonomy" id="1740721"/>
    <lineage>
        <taxon>Bacteria</taxon>
        <taxon>Bacillati</taxon>
        <taxon>Bacillota</taxon>
        <taxon>Bacilli</taxon>
        <taxon>Bacillales</taxon>
        <taxon>Bacillaceae</taxon>
        <taxon>Neobacillus</taxon>
    </lineage>
</organism>
<evidence type="ECO:0000313" key="2">
    <source>
        <dbReference type="Proteomes" id="UP000234950"/>
    </source>
</evidence>